<dbReference type="FunFam" id="1.10.10.10:FF:000001">
    <property type="entry name" value="LysR family transcriptional regulator"/>
    <property type="match status" value="1"/>
</dbReference>
<dbReference type="EMBL" id="LT607411">
    <property type="protein sequence ID" value="SCE71527.1"/>
    <property type="molecule type" value="Genomic_DNA"/>
</dbReference>
<keyword evidence="2" id="KW-0805">Transcription regulation</keyword>
<proteinExistence type="inferred from homology"/>
<dbReference type="OrthoDB" id="3673085at2"/>
<dbReference type="PANTHER" id="PTHR30346:SF29">
    <property type="entry name" value="LYSR SUBSTRATE-BINDING"/>
    <property type="match status" value="1"/>
</dbReference>
<protein>
    <submittedName>
        <fullName evidence="6">DNA-binding transcriptional regulator, LysR family</fullName>
    </submittedName>
</protein>
<dbReference type="PANTHER" id="PTHR30346">
    <property type="entry name" value="TRANSCRIPTIONAL DUAL REGULATOR HCAR-RELATED"/>
    <property type="match status" value="1"/>
</dbReference>
<accession>A0A1C4UIN9</accession>
<comment type="similarity">
    <text evidence="1">Belongs to the LysR transcriptional regulatory family.</text>
</comment>
<dbReference type="InterPro" id="IPR036390">
    <property type="entry name" value="WH_DNA-bd_sf"/>
</dbReference>
<sequence length="311" mass="32760">MLELRRLRLLHALAGYGTVNAAAEALHLTGPAVSQQLATLEREVGVPLVQRQGRRLVLTDAGRLLVAHTDVLLDQLAAAEASVLALRNEVAGTVRLGAFSSATATLVATAWRSLAAEHGAGLVLRLTELEPEESLVALNRGELDLAVAHSYDLLPLALPAGCERHELLTDPVVAALPEDDPVARDSAPVALGALAERPWLSVPSVTSCHQMLQRACGAAGFVPRVIAQTSEYGPVLALVAAGAGVTLLPRLGVPVVPEGVALRPLARPVNRHVFAVTRRGGGRHPAHRAVLDHLTRAAADRQRHDHGQPAD</sequence>
<dbReference type="InterPro" id="IPR000847">
    <property type="entry name" value="LysR_HTH_N"/>
</dbReference>
<evidence type="ECO:0000256" key="3">
    <source>
        <dbReference type="ARBA" id="ARBA00023125"/>
    </source>
</evidence>
<dbReference type="GO" id="GO:0003677">
    <property type="term" value="F:DNA binding"/>
    <property type="evidence" value="ECO:0007669"/>
    <property type="project" value="UniProtKB-KW"/>
</dbReference>
<organism evidence="6 7">
    <name type="scientific">Micromonospora viridifaciens</name>
    <dbReference type="NCBI Taxonomy" id="1881"/>
    <lineage>
        <taxon>Bacteria</taxon>
        <taxon>Bacillati</taxon>
        <taxon>Actinomycetota</taxon>
        <taxon>Actinomycetes</taxon>
        <taxon>Micromonosporales</taxon>
        <taxon>Micromonosporaceae</taxon>
        <taxon>Micromonospora</taxon>
    </lineage>
</organism>
<dbReference type="CDD" id="cd08423">
    <property type="entry name" value="PBP2_LTTR_like_6"/>
    <property type="match status" value="1"/>
</dbReference>
<dbReference type="PRINTS" id="PR00039">
    <property type="entry name" value="HTHLYSR"/>
</dbReference>
<keyword evidence="7" id="KW-1185">Reference proteome</keyword>
<evidence type="ECO:0000313" key="6">
    <source>
        <dbReference type="EMBL" id="SCE71527.1"/>
    </source>
</evidence>
<dbReference type="InterPro" id="IPR036388">
    <property type="entry name" value="WH-like_DNA-bd_sf"/>
</dbReference>
<keyword evidence="3 6" id="KW-0238">DNA-binding</keyword>
<name>A0A1C4UIN9_MICVI</name>
<dbReference type="Pfam" id="PF00126">
    <property type="entry name" value="HTH_1"/>
    <property type="match status" value="1"/>
</dbReference>
<dbReference type="AlphaFoldDB" id="A0A1C4UIN9"/>
<reference evidence="7" key="1">
    <citation type="submission" date="2016-06" db="EMBL/GenBank/DDBJ databases">
        <authorList>
            <person name="Varghese N."/>
            <person name="Submissions Spin"/>
        </authorList>
    </citation>
    <scope>NUCLEOTIDE SEQUENCE [LARGE SCALE GENOMIC DNA]</scope>
    <source>
        <strain evidence="7">DSM 43909</strain>
    </source>
</reference>
<evidence type="ECO:0000256" key="2">
    <source>
        <dbReference type="ARBA" id="ARBA00023015"/>
    </source>
</evidence>
<dbReference type="InterPro" id="IPR005119">
    <property type="entry name" value="LysR_subst-bd"/>
</dbReference>
<feature type="domain" description="HTH lysR-type" evidence="5">
    <location>
        <begin position="2"/>
        <end position="59"/>
    </location>
</feature>
<evidence type="ECO:0000256" key="4">
    <source>
        <dbReference type="ARBA" id="ARBA00023163"/>
    </source>
</evidence>
<dbReference type="Proteomes" id="UP000198242">
    <property type="component" value="Chromosome I"/>
</dbReference>
<dbReference type="Gene3D" id="1.10.10.10">
    <property type="entry name" value="Winged helix-like DNA-binding domain superfamily/Winged helix DNA-binding domain"/>
    <property type="match status" value="1"/>
</dbReference>
<keyword evidence="4" id="KW-0804">Transcription</keyword>
<dbReference type="SUPFAM" id="SSF46785">
    <property type="entry name" value="Winged helix' DNA-binding domain"/>
    <property type="match status" value="1"/>
</dbReference>
<dbReference type="GO" id="GO:0032993">
    <property type="term" value="C:protein-DNA complex"/>
    <property type="evidence" value="ECO:0007669"/>
    <property type="project" value="TreeGrafter"/>
</dbReference>
<dbReference type="GO" id="GO:0003700">
    <property type="term" value="F:DNA-binding transcription factor activity"/>
    <property type="evidence" value="ECO:0007669"/>
    <property type="project" value="InterPro"/>
</dbReference>
<dbReference type="SUPFAM" id="SSF53850">
    <property type="entry name" value="Periplasmic binding protein-like II"/>
    <property type="match status" value="1"/>
</dbReference>
<evidence type="ECO:0000313" key="7">
    <source>
        <dbReference type="Proteomes" id="UP000198242"/>
    </source>
</evidence>
<evidence type="ECO:0000259" key="5">
    <source>
        <dbReference type="PROSITE" id="PS50931"/>
    </source>
</evidence>
<dbReference type="Gene3D" id="3.40.190.10">
    <property type="entry name" value="Periplasmic binding protein-like II"/>
    <property type="match status" value="2"/>
</dbReference>
<dbReference type="Pfam" id="PF03466">
    <property type="entry name" value="LysR_substrate"/>
    <property type="match status" value="1"/>
</dbReference>
<evidence type="ECO:0000256" key="1">
    <source>
        <dbReference type="ARBA" id="ARBA00009437"/>
    </source>
</evidence>
<dbReference type="RefSeq" id="WP_089004809.1">
    <property type="nucleotide sequence ID" value="NZ_LT607411.1"/>
</dbReference>
<dbReference type="PROSITE" id="PS50931">
    <property type="entry name" value="HTH_LYSR"/>
    <property type="match status" value="1"/>
</dbReference>
<gene>
    <name evidence="6" type="ORF">GA0074695_0525</name>
</gene>